<comment type="caution">
    <text evidence="2">The sequence shown here is derived from an EMBL/GenBank/DDBJ whole genome shotgun (WGS) entry which is preliminary data.</text>
</comment>
<organism evidence="2 3">
    <name type="scientific">Actinoplanes awajinensis subsp. mycoplanecinus</name>
    <dbReference type="NCBI Taxonomy" id="135947"/>
    <lineage>
        <taxon>Bacteria</taxon>
        <taxon>Bacillati</taxon>
        <taxon>Actinomycetota</taxon>
        <taxon>Actinomycetes</taxon>
        <taxon>Micromonosporales</taxon>
        <taxon>Micromonosporaceae</taxon>
        <taxon>Actinoplanes</taxon>
    </lineage>
</organism>
<feature type="transmembrane region" description="Helical" evidence="1">
    <location>
        <begin position="194"/>
        <end position="214"/>
    </location>
</feature>
<keyword evidence="1" id="KW-1133">Transmembrane helix</keyword>
<feature type="transmembrane region" description="Helical" evidence="1">
    <location>
        <begin position="234"/>
        <end position="254"/>
    </location>
</feature>
<dbReference type="PANTHER" id="PTHR36833">
    <property type="entry name" value="SLR0610 PROTEIN-RELATED"/>
    <property type="match status" value="1"/>
</dbReference>
<dbReference type="InterPro" id="IPR010390">
    <property type="entry name" value="ABC-2_transporter-like"/>
</dbReference>
<dbReference type="PANTHER" id="PTHR36833:SF1">
    <property type="entry name" value="INTEGRAL MEMBRANE TRANSPORT PROTEIN"/>
    <property type="match status" value="1"/>
</dbReference>
<keyword evidence="1" id="KW-0812">Transmembrane</keyword>
<sequence length="266" mass="28464">MGELRAYAALAGAQARSVFSYRTSFLIELFSNVGATVFDVLSVLVLFRATDRVGGFTLPEALLMTSITSAGFALADFTVGNVDRLKVYVRAGTLDAVLVRPLGALPQLLLMDLPIRKLLRVVFGFGVLAVALRMNHIDWTPARVLLITIAPIAAAVFLSSIFVLSASLAFWWVDSGELGSAFTYGGRDFASYPITVYGPLFRGLFAYALGFAFVSYQPALALLGRPDPLGLPAWAGFAAPFVACAAAVVAAVVWRTGIRHYRSTGS</sequence>
<dbReference type="EMBL" id="LLZH01000318">
    <property type="protein sequence ID" value="KUL24998.1"/>
    <property type="molecule type" value="Genomic_DNA"/>
</dbReference>
<reference evidence="2 3" key="1">
    <citation type="submission" date="2015-10" db="EMBL/GenBank/DDBJ databases">
        <authorList>
            <person name="Gilbert D.G."/>
        </authorList>
    </citation>
    <scope>NUCLEOTIDE SEQUENCE [LARGE SCALE GENOMIC DNA]</scope>
    <source>
        <strain evidence="2 3">NRRL B-16712</strain>
    </source>
</reference>
<feature type="transmembrane region" description="Helical" evidence="1">
    <location>
        <begin position="149"/>
        <end position="173"/>
    </location>
</feature>
<feature type="transmembrane region" description="Helical" evidence="1">
    <location>
        <begin position="118"/>
        <end position="137"/>
    </location>
</feature>
<evidence type="ECO:0000313" key="2">
    <source>
        <dbReference type="EMBL" id="KUL24998.1"/>
    </source>
</evidence>
<dbReference type="RefSeq" id="WP_067704731.1">
    <property type="nucleotide sequence ID" value="NZ_LLZH01000318.1"/>
</dbReference>
<protein>
    <submittedName>
        <fullName evidence="2">ABC transporter permease</fullName>
    </submittedName>
</protein>
<dbReference type="Proteomes" id="UP000053244">
    <property type="component" value="Unassembled WGS sequence"/>
</dbReference>
<dbReference type="AlphaFoldDB" id="A0A101JDW9"/>
<evidence type="ECO:0000256" key="1">
    <source>
        <dbReference type="SAM" id="Phobius"/>
    </source>
</evidence>
<keyword evidence="1" id="KW-0472">Membrane</keyword>
<name>A0A101JDW9_9ACTN</name>
<feature type="transmembrane region" description="Helical" evidence="1">
    <location>
        <begin position="25"/>
        <end position="49"/>
    </location>
</feature>
<dbReference type="Pfam" id="PF06182">
    <property type="entry name" value="ABC2_membrane_6"/>
    <property type="match status" value="1"/>
</dbReference>
<evidence type="ECO:0000313" key="3">
    <source>
        <dbReference type="Proteomes" id="UP000053244"/>
    </source>
</evidence>
<proteinExistence type="predicted"/>
<accession>A0A101JDW9</accession>
<keyword evidence="3" id="KW-1185">Reference proteome</keyword>
<dbReference type="OrthoDB" id="9788195at2"/>
<gene>
    <name evidence="2" type="ORF">ADL15_42810</name>
</gene>